<keyword evidence="9" id="KW-1185">Reference proteome</keyword>
<keyword evidence="3 6" id="KW-0560">Oxidoreductase</keyword>
<dbReference type="InterPro" id="IPR029039">
    <property type="entry name" value="Flavoprotein-like_sf"/>
</dbReference>
<keyword evidence="4 6" id="KW-0520">NAD</keyword>
<dbReference type="InterPro" id="IPR003680">
    <property type="entry name" value="Flavodoxin_fold"/>
</dbReference>
<dbReference type="Gene3D" id="3.40.50.360">
    <property type="match status" value="1"/>
</dbReference>
<dbReference type="PANTHER" id="PTHR43741:SF2">
    <property type="entry name" value="FMN-DEPENDENT NADH:QUINONE OXIDOREDUCTASE"/>
    <property type="match status" value="1"/>
</dbReference>
<dbReference type="RefSeq" id="WP_198691539.1">
    <property type="nucleotide sequence ID" value="NZ_CAWPUD010000102.1"/>
</dbReference>
<organism evidence="8 9">
    <name type="scientific">Xenorhabdus lircayensis</name>
    <dbReference type="NCBI Taxonomy" id="2763499"/>
    <lineage>
        <taxon>Bacteria</taxon>
        <taxon>Pseudomonadati</taxon>
        <taxon>Pseudomonadota</taxon>
        <taxon>Gammaproteobacteria</taxon>
        <taxon>Enterobacterales</taxon>
        <taxon>Morganellaceae</taxon>
        <taxon>Xenorhabdus</taxon>
    </lineage>
</organism>
<sequence length="200" mass="22646">MGKVLILKSSILDKYSNSNKMVDYFIEKWLNENSENNITIRDLAKSPVPTLDNELLDAICKNDVELTERQKKALDLSNSLILELKEHDLIVIAAPMYNFHIPTQLKNYFDFVIRAGITFCYTELGSQGLIEGKKAIILTTRGGIYKDTPSDLLTPYMNLILNFIGIKEIEFIFSEGLALGNESVIQSQNSAYKTIDNILF</sequence>
<dbReference type="EC" id="1.6.5.-" evidence="6"/>
<feature type="binding site" evidence="6">
    <location>
        <begin position="140"/>
        <end position="143"/>
    </location>
    <ligand>
        <name>FMN</name>
        <dbReference type="ChEBI" id="CHEBI:58210"/>
    </ligand>
</feature>
<comment type="catalytic activity">
    <reaction evidence="5">
        <text>N,N-dimethyl-1,4-phenylenediamine + anthranilate + 2 NAD(+) = 2-(4-dimethylaminophenyl)diazenylbenzoate + 2 NADH + 2 H(+)</text>
        <dbReference type="Rhea" id="RHEA:55872"/>
        <dbReference type="ChEBI" id="CHEBI:15378"/>
        <dbReference type="ChEBI" id="CHEBI:15783"/>
        <dbReference type="ChEBI" id="CHEBI:16567"/>
        <dbReference type="ChEBI" id="CHEBI:57540"/>
        <dbReference type="ChEBI" id="CHEBI:57945"/>
        <dbReference type="ChEBI" id="CHEBI:71579"/>
        <dbReference type="EC" id="1.7.1.17"/>
    </reaction>
    <physiologicalReaction direction="right-to-left" evidence="5">
        <dbReference type="Rhea" id="RHEA:55874"/>
    </physiologicalReaction>
</comment>
<evidence type="ECO:0000256" key="4">
    <source>
        <dbReference type="ARBA" id="ARBA00023027"/>
    </source>
</evidence>
<evidence type="ECO:0000259" key="7">
    <source>
        <dbReference type="Pfam" id="PF02525"/>
    </source>
</evidence>
<gene>
    <name evidence="6" type="primary">azoR</name>
    <name evidence="8" type="ORF">H8A87_19520</name>
</gene>
<feature type="binding site" evidence="6">
    <location>
        <position position="10"/>
    </location>
    <ligand>
        <name>FMN</name>
        <dbReference type="ChEBI" id="CHEBI:58210"/>
    </ligand>
</feature>
<dbReference type="InterPro" id="IPR050104">
    <property type="entry name" value="FMN-dep_NADH:Q_OxRdtase_AzoR1"/>
</dbReference>
<dbReference type="EC" id="1.7.1.17" evidence="6"/>
<dbReference type="InterPro" id="IPR023048">
    <property type="entry name" value="NADH:quinone_OxRdtase_FMN_depd"/>
</dbReference>
<dbReference type="SUPFAM" id="SSF52218">
    <property type="entry name" value="Flavoproteins"/>
    <property type="match status" value="1"/>
</dbReference>
<feature type="binding site" evidence="6">
    <location>
        <begin position="16"/>
        <end position="18"/>
    </location>
    <ligand>
        <name>FMN</name>
        <dbReference type="ChEBI" id="CHEBI:58210"/>
    </ligand>
</feature>
<feature type="domain" description="Flavodoxin-like fold" evidence="7">
    <location>
        <begin position="3"/>
        <end position="194"/>
    </location>
</feature>
<evidence type="ECO:0000256" key="3">
    <source>
        <dbReference type="ARBA" id="ARBA00023002"/>
    </source>
</evidence>
<evidence type="ECO:0000256" key="6">
    <source>
        <dbReference type="HAMAP-Rule" id="MF_01216"/>
    </source>
</evidence>
<name>A0ABS0UAA3_9GAMM</name>
<evidence type="ECO:0000256" key="5">
    <source>
        <dbReference type="ARBA" id="ARBA00048542"/>
    </source>
</evidence>
<dbReference type="Pfam" id="PF02525">
    <property type="entry name" value="Flavodoxin_2"/>
    <property type="match status" value="1"/>
</dbReference>
<protein>
    <recommendedName>
        <fullName evidence="6">FMN dependent NADH:quinone oxidoreductase</fullName>
        <ecNumber evidence="6">1.6.5.-</ecNumber>
    </recommendedName>
    <alternativeName>
        <fullName evidence="6">Azo-dye reductase</fullName>
    </alternativeName>
    <alternativeName>
        <fullName evidence="6">FMN-dependent NADH-azo compound oxidoreductase</fullName>
    </alternativeName>
    <alternativeName>
        <fullName evidence="6">FMN-dependent NADH-azoreductase</fullName>
        <ecNumber evidence="6">1.7.1.17</ecNumber>
    </alternativeName>
</protein>
<evidence type="ECO:0000256" key="2">
    <source>
        <dbReference type="ARBA" id="ARBA00022643"/>
    </source>
</evidence>
<comment type="cofactor">
    <cofactor evidence="6">
        <name>FMN</name>
        <dbReference type="ChEBI" id="CHEBI:58210"/>
    </cofactor>
    <text evidence="6">Binds 1 FMN per subunit.</text>
</comment>
<dbReference type="Proteomes" id="UP000696184">
    <property type="component" value="Unassembled WGS sequence"/>
</dbReference>
<reference evidence="8 9" key="1">
    <citation type="submission" date="2020-08" db="EMBL/GenBank/DDBJ databases">
        <title>Description of Xenorhabdus lircayensis sp. nov., the symbiotic bacterium associated with the entomopathogenic nematode Steirnernema unicornum.</title>
        <authorList>
            <person name="Castaneda-Alvarez C."/>
            <person name="Prodan S."/>
            <person name="Zamorano A."/>
            <person name="San-Blas E."/>
            <person name="Aballay E."/>
        </authorList>
    </citation>
    <scope>NUCLEOTIDE SEQUENCE [LARGE SCALE GENOMIC DNA]</scope>
    <source>
        <strain evidence="8 9">VLS</strain>
    </source>
</reference>
<dbReference type="EMBL" id="JACOII010000098">
    <property type="protein sequence ID" value="MBI6550798.1"/>
    <property type="molecule type" value="Genomic_DNA"/>
</dbReference>
<comment type="subunit">
    <text evidence="6">Homodimer.</text>
</comment>
<evidence type="ECO:0000313" key="8">
    <source>
        <dbReference type="EMBL" id="MBI6550798.1"/>
    </source>
</evidence>
<dbReference type="PANTHER" id="PTHR43741">
    <property type="entry name" value="FMN-DEPENDENT NADH-AZOREDUCTASE 1"/>
    <property type="match status" value="1"/>
</dbReference>
<comment type="similarity">
    <text evidence="6">Belongs to the azoreductase type 1 family.</text>
</comment>
<accession>A0ABS0UAA3</accession>
<dbReference type="HAMAP" id="MF_01216">
    <property type="entry name" value="Azoreductase_type1"/>
    <property type="match status" value="1"/>
</dbReference>
<comment type="function">
    <text evidence="6">Also exhibits azoreductase activity. Catalyzes the reductive cleavage of the azo bond in aromatic azo compounds to the corresponding amines.</text>
</comment>
<proteinExistence type="inferred from homology"/>
<evidence type="ECO:0000256" key="1">
    <source>
        <dbReference type="ARBA" id="ARBA00022630"/>
    </source>
</evidence>
<keyword evidence="1 6" id="KW-0285">Flavoprotein</keyword>
<feature type="binding site" evidence="6">
    <location>
        <begin position="96"/>
        <end position="99"/>
    </location>
    <ligand>
        <name>FMN</name>
        <dbReference type="ChEBI" id="CHEBI:58210"/>
    </ligand>
</feature>
<comment type="caution">
    <text evidence="8">The sequence shown here is derived from an EMBL/GenBank/DDBJ whole genome shotgun (WGS) entry which is preliminary data.</text>
</comment>
<comment type="catalytic activity">
    <reaction evidence="6">
        <text>2 a quinone + NADH + H(+) = 2 a 1,4-benzosemiquinone + NAD(+)</text>
        <dbReference type="Rhea" id="RHEA:65952"/>
        <dbReference type="ChEBI" id="CHEBI:15378"/>
        <dbReference type="ChEBI" id="CHEBI:57540"/>
        <dbReference type="ChEBI" id="CHEBI:57945"/>
        <dbReference type="ChEBI" id="CHEBI:132124"/>
        <dbReference type="ChEBI" id="CHEBI:134225"/>
    </reaction>
</comment>
<comment type="function">
    <text evidence="6">Quinone reductase that provides resistance to thiol-specific stress caused by electrophilic quinones.</text>
</comment>
<keyword evidence="2 6" id="KW-0288">FMN</keyword>
<evidence type="ECO:0000313" key="9">
    <source>
        <dbReference type="Proteomes" id="UP000696184"/>
    </source>
</evidence>